<feature type="compositionally biased region" description="Basic and acidic residues" evidence="1">
    <location>
        <begin position="63"/>
        <end position="72"/>
    </location>
</feature>
<dbReference type="InterPro" id="IPR045055">
    <property type="entry name" value="DNA2/NAM7-like"/>
</dbReference>
<evidence type="ECO:0000313" key="4">
    <source>
        <dbReference type="RefSeq" id="XP_028150502.1"/>
    </source>
</evidence>
<feature type="non-terminal residue" evidence="4">
    <location>
        <position position="1"/>
    </location>
</feature>
<reference evidence="4" key="1">
    <citation type="submission" date="2025-08" db="UniProtKB">
        <authorList>
            <consortium name="RefSeq"/>
        </authorList>
    </citation>
    <scope>IDENTIFICATION</scope>
    <source>
        <tissue evidence="4">Whole insect</tissue>
    </source>
</reference>
<gene>
    <name evidence="4" type="primary">LOC114343863</name>
</gene>
<dbReference type="GO" id="GO:0031380">
    <property type="term" value="C:nuclear RNA-directed RNA polymerase complex"/>
    <property type="evidence" value="ECO:0007669"/>
    <property type="project" value="TreeGrafter"/>
</dbReference>
<dbReference type="GO" id="GO:0031048">
    <property type="term" value="P:regulatory ncRNA-mediated heterochromatin formation"/>
    <property type="evidence" value="ECO:0007669"/>
    <property type="project" value="TreeGrafter"/>
</dbReference>
<organism evidence="4">
    <name type="scientific">Diabrotica virgifera virgifera</name>
    <name type="common">western corn rootworm</name>
    <dbReference type="NCBI Taxonomy" id="50390"/>
    <lineage>
        <taxon>Eukaryota</taxon>
        <taxon>Metazoa</taxon>
        <taxon>Ecdysozoa</taxon>
        <taxon>Arthropoda</taxon>
        <taxon>Hexapoda</taxon>
        <taxon>Insecta</taxon>
        <taxon>Pterygota</taxon>
        <taxon>Neoptera</taxon>
        <taxon>Endopterygota</taxon>
        <taxon>Coleoptera</taxon>
        <taxon>Polyphaga</taxon>
        <taxon>Cucujiformia</taxon>
        <taxon>Chrysomeloidea</taxon>
        <taxon>Chrysomelidae</taxon>
        <taxon>Galerucinae</taxon>
        <taxon>Diabroticina</taxon>
        <taxon>Diabroticites</taxon>
        <taxon>Diabrotica</taxon>
    </lineage>
</organism>
<dbReference type="AlphaFoldDB" id="A0A6P7GWQ8"/>
<dbReference type="PANTHER" id="PTHR10887:SF341">
    <property type="entry name" value="NFX1-TYPE ZINC FINGER-CONTAINING PROTEIN 1"/>
    <property type="match status" value="1"/>
</dbReference>
<name>A0A6P7GWQ8_DIAVI</name>
<dbReference type="InterPro" id="IPR057373">
    <property type="entry name" value="ZNFX1"/>
</dbReference>
<feature type="compositionally biased region" description="Basic and acidic residues" evidence="1">
    <location>
        <begin position="19"/>
        <end position="36"/>
    </location>
</feature>
<dbReference type="InterPro" id="IPR041677">
    <property type="entry name" value="DNA2/NAM7_AAA_11"/>
</dbReference>
<dbReference type="Pfam" id="PF25396">
    <property type="entry name" value="ZNFX1"/>
    <property type="match status" value="1"/>
</dbReference>
<evidence type="ECO:0000259" key="3">
    <source>
        <dbReference type="Pfam" id="PF25396"/>
    </source>
</evidence>
<dbReference type="Gene3D" id="3.40.50.300">
    <property type="entry name" value="P-loop containing nucleotide triphosphate hydrolases"/>
    <property type="match status" value="1"/>
</dbReference>
<proteinExistence type="predicted"/>
<dbReference type="InterPro" id="IPR027417">
    <property type="entry name" value="P-loop_NTPase"/>
</dbReference>
<feature type="compositionally biased region" description="Basic and acidic residues" evidence="1">
    <location>
        <begin position="1"/>
        <end position="10"/>
    </location>
</feature>
<dbReference type="PANTHER" id="PTHR10887">
    <property type="entry name" value="DNA2/NAM7 HELICASE FAMILY"/>
    <property type="match status" value="1"/>
</dbReference>
<evidence type="ECO:0000259" key="2">
    <source>
        <dbReference type="Pfam" id="PF13086"/>
    </source>
</evidence>
<dbReference type="InParanoid" id="A0A6P7GWQ8"/>
<protein>
    <submittedName>
        <fullName evidence="4">Uncharacterized protein LOC114343863</fullName>
    </submittedName>
</protein>
<accession>A0A6P7GWQ8</accession>
<dbReference type="RefSeq" id="XP_028150502.1">
    <property type="nucleotide sequence ID" value="XM_028294701.1"/>
</dbReference>
<feature type="region of interest" description="Disordered" evidence="1">
    <location>
        <begin position="1"/>
        <end position="77"/>
    </location>
</feature>
<sequence length="426" mass="49250">HKNWGKRDDDQVPNFPGNEKTRERNRGFDPRPECGRGRGGGRGHYRVPGNNDNDDNDRGFFPGKKENNESNRTRKPHQMGFKALEELIDNDNIEEIILDLNDGKKGFKTLLGSTLSTDMIVLVVKLLAKICDSAFNASKTSILQFAIESDFSKQVTSFVTGLAIQDSKDKMHNKYFWKDIDDFWNNIIKISEHYNDLLPSSSCDFTVKLLKSVKFNIPPIEEIHSIHISDGIKNKRIQFDFSKKNKKFEFENSKRFMFGSLLCFTDDRFKTLLFGKIVDRKEELLKNGQLIVGFNSDMELPAGLYHKSFLLVESKVYFEPYYQVLTVLKNMTIEHFPMERYIIQVRTDTKPPRYLSNIDHIFTFSQPYGLNEAQDKAFQSALTREFAIIQGPPGTGKTFLALNIARTMLENNEACSWKDCWKQQMR</sequence>
<evidence type="ECO:0000256" key="1">
    <source>
        <dbReference type="SAM" id="MobiDB-lite"/>
    </source>
</evidence>
<feature type="domain" description="ZNFX1" evidence="3">
    <location>
        <begin position="236"/>
        <end position="315"/>
    </location>
</feature>
<feature type="domain" description="DNA2/NAM7 helicase helicase" evidence="2">
    <location>
        <begin position="370"/>
        <end position="411"/>
    </location>
</feature>
<dbReference type="Pfam" id="PF13086">
    <property type="entry name" value="AAA_11"/>
    <property type="match status" value="1"/>
</dbReference>
<dbReference type="SUPFAM" id="SSF52540">
    <property type="entry name" value="P-loop containing nucleoside triphosphate hydrolases"/>
    <property type="match status" value="1"/>
</dbReference>
<dbReference type="GO" id="GO:0004386">
    <property type="term" value="F:helicase activity"/>
    <property type="evidence" value="ECO:0007669"/>
    <property type="project" value="InterPro"/>
</dbReference>